<feature type="binding site" evidence="1">
    <location>
        <begin position="70"/>
        <end position="71"/>
    </location>
    <ligand>
        <name>S-adenosyl-L-methionine</name>
        <dbReference type="ChEBI" id="CHEBI:59789"/>
    </ligand>
</feature>
<comment type="caution">
    <text evidence="1">Lacks conserved residue(s) required for the propagation of feature annotation.</text>
</comment>
<dbReference type="SUPFAM" id="SSF53335">
    <property type="entry name" value="S-adenosyl-L-methionine-dependent methyltransferases"/>
    <property type="match status" value="1"/>
</dbReference>
<comment type="similarity">
    <text evidence="1">Belongs to the methyltransferase superfamily. RsmJ family.</text>
</comment>
<dbReference type="GO" id="GO:0005737">
    <property type="term" value="C:cytoplasm"/>
    <property type="evidence" value="ECO:0007669"/>
    <property type="project" value="UniProtKB-SubCell"/>
</dbReference>
<feature type="binding site" evidence="1">
    <location>
        <begin position="54"/>
        <end position="55"/>
    </location>
    <ligand>
        <name>S-adenosyl-L-methionine</name>
        <dbReference type="ChEBI" id="CHEBI:59789"/>
    </ligand>
</feature>
<dbReference type="AlphaFoldDB" id="A0A7L9WSF5"/>
<dbReference type="Gene3D" id="3.40.50.150">
    <property type="entry name" value="Vaccinia Virus protein VP39"/>
    <property type="match status" value="1"/>
</dbReference>
<comment type="catalytic activity">
    <reaction evidence="1">
        <text>guanosine(1516) in 16S rRNA + S-adenosyl-L-methionine = N(2)-methylguanosine(1516) in 16S rRNA + S-adenosyl-L-homocysteine + H(+)</text>
        <dbReference type="Rhea" id="RHEA:43220"/>
        <dbReference type="Rhea" id="RHEA-COMP:10412"/>
        <dbReference type="Rhea" id="RHEA-COMP:10413"/>
        <dbReference type="ChEBI" id="CHEBI:15378"/>
        <dbReference type="ChEBI" id="CHEBI:57856"/>
        <dbReference type="ChEBI" id="CHEBI:59789"/>
        <dbReference type="ChEBI" id="CHEBI:74269"/>
        <dbReference type="ChEBI" id="CHEBI:74481"/>
        <dbReference type="EC" id="2.1.1.242"/>
    </reaction>
</comment>
<keyword evidence="1" id="KW-0698">rRNA processing</keyword>
<dbReference type="PANTHER" id="PTHR36112:SF1">
    <property type="entry name" value="RIBOSOMAL RNA SMALL SUBUNIT METHYLTRANSFERASE J"/>
    <property type="match status" value="1"/>
</dbReference>
<dbReference type="EMBL" id="CP045201">
    <property type="protein sequence ID" value="QOL82804.1"/>
    <property type="molecule type" value="Genomic_DNA"/>
</dbReference>
<dbReference type="PANTHER" id="PTHR36112">
    <property type="entry name" value="RIBOSOMAL RNA SMALL SUBUNIT METHYLTRANSFERASE J"/>
    <property type="match status" value="1"/>
</dbReference>
<keyword evidence="1 2" id="KW-0808">Transferase</keyword>
<proteinExistence type="inferred from homology"/>
<organism evidence="2 3">
    <name type="scientific">Pseudooceanicola spongiae</name>
    <dbReference type="NCBI Taxonomy" id="2613965"/>
    <lineage>
        <taxon>Bacteria</taxon>
        <taxon>Pseudomonadati</taxon>
        <taxon>Pseudomonadota</taxon>
        <taxon>Alphaproteobacteria</taxon>
        <taxon>Rhodobacterales</taxon>
        <taxon>Paracoccaceae</taxon>
        <taxon>Pseudooceanicola</taxon>
    </lineage>
</organism>
<gene>
    <name evidence="1" type="primary">rsmJ</name>
    <name evidence="2" type="ORF">F3W81_19420</name>
</gene>
<evidence type="ECO:0000313" key="3">
    <source>
        <dbReference type="Proteomes" id="UP000594118"/>
    </source>
</evidence>
<dbReference type="HAMAP" id="MF_01523">
    <property type="entry name" value="16SrRNA_methyltr_J"/>
    <property type="match status" value="1"/>
</dbReference>
<keyword evidence="1" id="KW-0949">S-adenosyl-L-methionine</keyword>
<comment type="function">
    <text evidence="1">Specifically methylates the guanosine in position 1516 of 16S rRNA.</text>
</comment>
<dbReference type="RefSeq" id="WP_226941753.1">
    <property type="nucleotide sequence ID" value="NZ_CP045201.1"/>
</dbReference>
<comment type="subcellular location">
    <subcellularLocation>
        <location evidence="1">Cytoplasm</location>
    </subcellularLocation>
</comment>
<dbReference type="InterPro" id="IPR029063">
    <property type="entry name" value="SAM-dependent_MTases_sf"/>
</dbReference>
<keyword evidence="1" id="KW-0963">Cytoplasm</keyword>
<dbReference type="Pfam" id="PF04445">
    <property type="entry name" value="SAM_MT"/>
    <property type="match status" value="1"/>
</dbReference>
<name>A0A7L9WSF5_9RHOB</name>
<dbReference type="KEGG" id="pshq:F3W81_19420"/>
<dbReference type="GO" id="GO:0008990">
    <property type="term" value="F:rRNA (guanine-N2-)-methyltransferase activity"/>
    <property type="evidence" value="ECO:0007669"/>
    <property type="project" value="UniProtKB-UniRule"/>
</dbReference>
<dbReference type="Proteomes" id="UP000594118">
    <property type="component" value="Chromosome"/>
</dbReference>
<dbReference type="EC" id="2.1.1.242" evidence="1"/>
<evidence type="ECO:0000256" key="1">
    <source>
        <dbReference type="HAMAP-Rule" id="MF_01523"/>
    </source>
</evidence>
<sequence>MKQSVSDLRVDFVKGAVAHRLRFGGGRGQPLAKAMGLRGGNTPVIIDATAGLGRDSFLLASLGARVTMIERSETMHFLLAEGMARAAKEGGELRDIIGRMSLLRGDAKDLLPQIPAEAILIDPMHPARSGSALVKLDLRQVREIVGNDDDAADLVRTALQHDAKRVVLKWPLKAHAIEGVRPCTHRIVGKTTRYDVFMKSQSSHGCQRSDDFDYHVTN</sequence>
<keyword evidence="3" id="KW-1185">Reference proteome</keyword>
<dbReference type="InterPro" id="IPR007536">
    <property type="entry name" value="16SrRNA_methylTrfase_J"/>
</dbReference>
<accession>A0A7L9WSF5</accession>
<reference evidence="2 3" key="1">
    <citation type="submission" date="2019-10" db="EMBL/GenBank/DDBJ databases">
        <title>Pseudopuniceibacterium sp. HQ09 islated from Antarctica.</title>
        <authorList>
            <person name="Liao L."/>
            <person name="Su S."/>
            <person name="Chen B."/>
            <person name="Yu Y."/>
        </authorList>
    </citation>
    <scope>NUCLEOTIDE SEQUENCE [LARGE SCALE GENOMIC DNA]</scope>
    <source>
        <strain evidence="2 3">HQ09</strain>
    </source>
</reference>
<protein>
    <recommendedName>
        <fullName evidence="1">Ribosomal RNA small subunit methyltransferase J</fullName>
        <ecNumber evidence="1">2.1.1.242</ecNumber>
    </recommendedName>
    <alternativeName>
        <fullName evidence="1">16S rRNA m2G1516 methyltransferase</fullName>
    </alternativeName>
    <alternativeName>
        <fullName evidence="1">rRNA (guanine-N(2)-)-methyltransferase</fullName>
    </alternativeName>
</protein>
<feature type="binding site" evidence="1">
    <location>
        <position position="122"/>
    </location>
    <ligand>
        <name>S-adenosyl-L-methionine</name>
        <dbReference type="ChEBI" id="CHEBI:59789"/>
    </ligand>
</feature>
<keyword evidence="1 2" id="KW-0489">Methyltransferase</keyword>
<evidence type="ECO:0000313" key="2">
    <source>
        <dbReference type="EMBL" id="QOL82804.1"/>
    </source>
</evidence>